<dbReference type="Gene3D" id="3.30.1150.10">
    <property type="match status" value="1"/>
</dbReference>
<sequence length="284" mass="32564">MVLLFGNFTSHPPKPAPMQVNLNPIQAVVVDNSVIENHAKKLREEKARAEAAKQKRIREQKEKAEAAKRRKAKEQARIKKLEQQRKQKEKNKRIAEEKARQAKQKAIAAEKARKKKEQERKRKEKAAAEAKKKREREEAIRKKKEQERKRKAEAERKRKAQEAKERARQEQLLAEQMAQEMAARQRARGQQMQSEISRYTALITQTIKRHLITDRSTMEGKSCKLTITLAPSGFVTNVQTGQGSAVVCNAAKNAVYKAATLPVSKDPEVFAQMRRISLTVVPEF</sequence>
<dbReference type="InterPro" id="IPR014161">
    <property type="entry name" value="Tol-Pal_TolA"/>
</dbReference>
<evidence type="ECO:0000313" key="3">
    <source>
        <dbReference type="Proteomes" id="UP000256899"/>
    </source>
</evidence>
<feature type="region of interest" description="Disordered" evidence="1">
    <location>
        <begin position="45"/>
        <end position="169"/>
    </location>
</feature>
<comment type="caution">
    <text evidence="2">The sequence shown here is derived from an EMBL/GenBank/DDBJ whole genome shotgun (WGS) entry which is preliminary data.</text>
</comment>
<dbReference type="SUPFAM" id="SSF74653">
    <property type="entry name" value="TolA/TonB C-terminal domain"/>
    <property type="match status" value="1"/>
</dbReference>
<name>A0A3E0TJE6_9GAMM</name>
<gene>
    <name evidence="2" type="primary">tolA</name>
    <name evidence="2" type="ORF">DXX94_18590</name>
</gene>
<keyword evidence="3" id="KW-1185">Reference proteome</keyword>
<dbReference type="EMBL" id="QUOT01000002">
    <property type="protein sequence ID" value="REL24447.1"/>
    <property type="molecule type" value="Genomic_DNA"/>
</dbReference>
<proteinExistence type="predicted"/>
<dbReference type="Proteomes" id="UP000256899">
    <property type="component" value="Unassembled WGS sequence"/>
</dbReference>
<organism evidence="2 3">
    <name type="scientific">Thalassotalea euphylliae</name>
    <dbReference type="NCBI Taxonomy" id="1655234"/>
    <lineage>
        <taxon>Bacteria</taxon>
        <taxon>Pseudomonadati</taxon>
        <taxon>Pseudomonadota</taxon>
        <taxon>Gammaproteobacteria</taxon>
        <taxon>Alteromonadales</taxon>
        <taxon>Colwelliaceae</taxon>
        <taxon>Thalassotalea</taxon>
    </lineage>
</organism>
<dbReference type="GO" id="GO:0043213">
    <property type="term" value="P:bacteriocin transport"/>
    <property type="evidence" value="ECO:0007669"/>
    <property type="project" value="InterPro"/>
</dbReference>
<feature type="compositionally biased region" description="Basic and acidic residues" evidence="1">
    <location>
        <begin position="45"/>
        <end position="100"/>
    </location>
</feature>
<accession>A0A3E0TJE6</accession>
<evidence type="ECO:0000256" key="1">
    <source>
        <dbReference type="SAM" id="MobiDB-lite"/>
    </source>
</evidence>
<protein>
    <submittedName>
        <fullName evidence="2">Cell envelope integrity protein TolA</fullName>
    </submittedName>
</protein>
<evidence type="ECO:0000313" key="2">
    <source>
        <dbReference type="EMBL" id="REL24447.1"/>
    </source>
</evidence>
<dbReference type="AlphaFoldDB" id="A0A3E0TJE6"/>
<dbReference type="GO" id="GO:0016020">
    <property type="term" value="C:membrane"/>
    <property type="evidence" value="ECO:0007669"/>
    <property type="project" value="InterPro"/>
</dbReference>
<dbReference type="NCBIfam" id="TIGR02794">
    <property type="entry name" value="tolA_full"/>
    <property type="match status" value="1"/>
</dbReference>
<reference evidence="3" key="1">
    <citation type="submission" date="2018-08" db="EMBL/GenBank/DDBJ databases">
        <title>Thalassotalea euphylliae genome.</title>
        <authorList>
            <person name="Summers S."/>
            <person name="Rice S.A."/>
            <person name="Freckelton M.L."/>
            <person name="Nedved B.T."/>
            <person name="Hadfield M.G."/>
        </authorList>
    </citation>
    <scope>NUCLEOTIDE SEQUENCE [LARGE SCALE GENOMIC DNA]</scope>
    <source>
        <strain evidence="3">H3</strain>
    </source>
</reference>
<dbReference type="GO" id="GO:0019534">
    <property type="term" value="F:toxin transmembrane transporter activity"/>
    <property type="evidence" value="ECO:0007669"/>
    <property type="project" value="InterPro"/>
</dbReference>
<dbReference type="Pfam" id="PF06519">
    <property type="entry name" value="TolA"/>
    <property type="match status" value="1"/>
</dbReference>
<feature type="compositionally biased region" description="Basic and acidic residues" evidence="1">
    <location>
        <begin position="108"/>
        <end position="169"/>
    </location>
</feature>